<feature type="region of interest" description="Disordered" evidence="1">
    <location>
        <begin position="1"/>
        <end position="25"/>
    </location>
</feature>
<feature type="compositionally biased region" description="Basic and acidic residues" evidence="1">
    <location>
        <begin position="15"/>
        <end position="25"/>
    </location>
</feature>
<protein>
    <submittedName>
        <fullName evidence="2">12191_t:CDS:1</fullName>
    </submittedName>
</protein>
<accession>A0ABN7VCT9</accession>
<evidence type="ECO:0000313" key="3">
    <source>
        <dbReference type="Proteomes" id="UP000789901"/>
    </source>
</evidence>
<gene>
    <name evidence="2" type="ORF">GMARGA_LOCUS17189</name>
</gene>
<evidence type="ECO:0000313" key="2">
    <source>
        <dbReference type="EMBL" id="CAG8758449.1"/>
    </source>
</evidence>
<feature type="compositionally biased region" description="Polar residues" evidence="1">
    <location>
        <begin position="1"/>
        <end position="13"/>
    </location>
</feature>
<sequence length="78" mass="9106">MSIKQLQSLQNINKPDLESNKKSKEQARKEILLEAKYKSINLKDSALAKESIQRAKRTANIYLENKQVKDLREEHIIL</sequence>
<reference evidence="2 3" key="1">
    <citation type="submission" date="2021-06" db="EMBL/GenBank/DDBJ databases">
        <authorList>
            <person name="Kallberg Y."/>
            <person name="Tangrot J."/>
            <person name="Rosling A."/>
        </authorList>
    </citation>
    <scope>NUCLEOTIDE SEQUENCE [LARGE SCALE GENOMIC DNA]</scope>
    <source>
        <strain evidence="2 3">120-4 pot B 10/14</strain>
    </source>
</reference>
<keyword evidence="3" id="KW-1185">Reference proteome</keyword>
<dbReference type="EMBL" id="CAJVQB010012867">
    <property type="protein sequence ID" value="CAG8758449.1"/>
    <property type="molecule type" value="Genomic_DNA"/>
</dbReference>
<evidence type="ECO:0000256" key="1">
    <source>
        <dbReference type="SAM" id="MobiDB-lite"/>
    </source>
</evidence>
<proteinExistence type="predicted"/>
<organism evidence="2 3">
    <name type="scientific">Gigaspora margarita</name>
    <dbReference type="NCBI Taxonomy" id="4874"/>
    <lineage>
        <taxon>Eukaryota</taxon>
        <taxon>Fungi</taxon>
        <taxon>Fungi incertae sedis</taxon>
        <taxon>Mucoromycota</taxon>
        <taxon>Glomeromycotina</taxon>
        <taxon>Glomeromycetes</taxon>
        <taxon>Diversisporales</taxon>
        <taxon>Gigasporaceae</taxon>
        <taxon>Gigaspora</taxon>
    </lineage>
</organism>
<dbReference type="Proteomes" id="UP000789901">
    <property type="component" value="Unassembled WGS sequence"/>
</dbReference>
<name>A0ABN7VCT9_GIGMA</name>
<comment type="caution">
    <text evidence="2">The sequence shown here is derived from an EMBL/GenBank/DDBJ whole genome shotgun (WGS) entry which is preliminary data.</text>
</comment>